<dbReference type="EC" id="1.14.13.23" evidence="5"/>
<gene>
    <name evidence="5" type="primary">mobA_2</name>
    <name evidence="5" type="ORF">CHRY9393_01718</name>
</gene>
<dbReference type="InterPro" id="IPR050641">
    <property type="entry name" value="RIFMO-like"/>
</dbReference>
<evidence type="ECO:0000313" key="5">
    <source>
        <dbReference type="EMBL" id="CAA7387541.1"/>
    </source>
</evidence>
<organism evidence="5 6">
    <name type="scientific">Chryseobacterium fistulae</name>
    <dbReference type="NCBI Taxonomy" id="2675058"/>
    <lineage>
        <taxon>Bacteria</taxon>
        <taxon>Pseudomonadati</taxon>
        <taxon>Bacteroidota</taxon>
        <taxon>Flavobacteriia</taxon>
        <taxon>Flavobacteriales</taxon>
        <taxon>Weeksellaceae</taxon>
        <taxon>Chryseobacterium group</taxon>
        <taxon>Chryseobacterium</taxon>
    </lineage>
</organism>
<dbReference type="GO" id="GO:0018668">
    <property type="term" value="F:3-hydroxybenzoate 4-monooxygenase activity"/>
    <property type="evidence" value="ECO:0007669"/>
    <property type="project" value="UniProtKB-EC"/>
</dbReference>
<reference evidence="5 6" key="1">
    <citation type="submission" date="2020-01" db="EMBL/GenBank/DDBJ databases">
        <authorList>
            <person name="Rodrigo-Torres L."/>
            <person name="Arahal R. D."/>
            <person name="Lucena T."/>
        </authorList>
    </citation>
    <scope>NUCLEOTIDE SEQUENCE [LARGE SCALE GENOMIC DNA]</scope>
    <source>
        <strain evidence="5 6">CECT 9393</strain>
    </source>
</reference>
<feature type="domain" description="FAD-binding" evidence="4">
    <location>
        <begin position="5"/>
        <end position="339"/>
    </location>
</feature>
<dbReference type="NCBIfam" id="NF005531">
    <property type="entry name" value="PRK07190.1"/>
    <property type="match status" value="1"/>
</dbReference>
<dbReference type="RefSeq" id="WP_162072914.1">
    <property type="nucleotide sequence ID" value="NZ_CACVBY010000033.1"/>
</dbReference>
<dbReference type="SUPFAM" id="SSF54373">
    <property type="entry name" value="FAD-linked reductases, C-terminal domain"/>
    <property type="match status" value="1"/>
</dbReference>
<dbReference type="PANTHER" id="PTHR43004:SF19">
    <property type="entry name" value="BINDING MONOOXYGENASE, PUTATIVE (JCVI)-RELATED"/>
    <property type="match status" value="1"/>
</dbReference>
<keyword evidence="6" id="KW-1185">Reference proteome</keyword>
<name>A0A6N4XUQ0_9FLAO</name>
<dbReference type="Gene3D" id="3.30.9.10">
    <property type="entry name" value="D-Amino Acid Oxidase, subunit A, domain 2"/>
    <property type="match status" value="1"/>
</dbReference>
<evidence type="ECO:0000259" key="4">
    <source>
        <dbReference type="Pfam" id="PF01494"/>
    </source>
</evidence>
<dbReference type="InterPro" id="IPR036188">
    <property type="entry name" value="FAD/NAD-bd_sf"/>
</dbReference>
<dbReference type="SUPFAM" id="SSF51905">
    <property type="entry name" value="FAD/NAD(P)-binding domain"/>
    <property type="match status" value="1"/>
</dbReference>
<dbReference type="PRINTS" id="PR00420">
    <property type="entry name" value="RNGMNOXGNASE"/>
</dbReference>
<keyword evidence="5" id="KW-0503">Monooxygenase</keyword>
<sequence length="485" mass="54782">MSTQRVDVIIIGAGPVGLMCAYLGQICGLRTMIIDKSPGPLEVGRADALNARTLQLFELVNVFEELYPLGKPCNTSSVWSNGNFTSRQSTWWNELEGCLHKHFLMLGQSYVEKLLSKVLEDCEAGVKRLTAVESIELLEDGCLTRLSNGETVQSSYIIGADGSRSTVRNLLNILFDIIRPQLIWAVIDGIIETDFPKVPEIITFQTDTSDVAWIPREGEIDRFYVRMDRKDFSIDEVISKINHAMKPHTLTCKEIVWFSQFSVKESVAEKFHVNKKVFLAGDACHIHSVNGGQGLNTGLADAFNLMWKLNMVINFNAPTELLQTYEDERRPVAQSVIKASGDLVRSTKYSDKGTHAEDYVKTVQKYAGNITGMGIRYGDQGISGSRIFDFKIYEGSIETRLYSILNYSHFTLLIFGDIEMSLEVPEFVRIIQIYPQKHSMYFWTNSSPYKDIAILVRPDSYIESCTSLENVESILFDYLARIYAI</sequence>
<dbReference type="PANTHER" id="PTHR43004">
    <property type="entry name" value="TRK SYSTEM POTASSIUM UPTAKE PROTEIN"/>
    <property type="match status" value="1"/>
</dbReference>
<accession>A0A6N4XUQ0</accession>
<keyword evidence="2" id="KW-0285">Flavoprotein</keyword>
<protein>
    <submittedName>
        <fullName evidence="5">3-hydroxybenzoate 4-monooxygenase</fullName>
        <ecNumber evidence="5">1.14.13.23</ecNumber>
    </submittedName>
</protein>
<dbReference type="GO" id="GO:0071949">
    <property type="term" value="F:FAD binding"/>
    <property type="evidence" value="ECO:0007669"/>
    <property type="project" value="InterPro"/>
</dbReference>
<evidence type="ECO:0000256" key="2">
    <source>
        <dbReference type="ARBA" id="ARBA00022630"/>
    </source>
</evidence>
<comment type="cofactor">
    <cofactor evidence="1">
        <name>FAD</name>
        <dbReference type="ChEBI" id="CHEBI:57692"/>
    </cofactor>
</comment>
<dbReference type="InterPro" id="IPR002938">
    <property type="entry name" value="FAD-bd"/>
</dbReference>
<evidence type="ECO:0000256" key="3">
    <source>
        <dbReference type="ARBA" id="ARBA00022827"/>
    </source>
</evidence>
<dbReference type="Proteomes" id="UP000445309">
    <property type="component" value="Unassembled WGS sequence"/>
</dbReference>
<evidence type="ECO:0000313" key="6">
    <source>
        <dbReference type="Proteomes" id="UP000445309"/>
    </source>
</evidence>
<dbReference type="Gene3D" id="3.50.50.60">
    <property type="entry name" value="FAD/NAD(P)-binding domain"/>
    <property type="match status" value="1"/>
</dbReference>
<keyword evidence="3" id="KW-0274">FAD</keyword>
<evidence type="ECO:0000256" key="1">
    <source>
        <dbReference type="ARBA" id="ARBA00001974"/>
    </source>
</evidence>
<dbReference type="AlphaFoldDB" id="A0A6N4XUQ0"/>
<dbReference type="EMBL" id="CACVBY010000033">
    <property type="protein sequence ID" value="CAA7387541.1"/>
    <property type="molecule type" value="Genomic_DNA"/>
</dbReference>
<keyword evidence="5" id="KW-0560">Oxidoreductase</keyword>
<dbReference type="Pfam" id="PF01494">
    <property type="entry name" value="FAD_binding_3"/>
    <property type="match status" value="1"/>
</dbReference>
<proteinExistence type="predicted"/>